<comment type="caution">
    <text evidence="1">The sequence shown here is derived from an EMBL/GenBank/DDBJ whole genome shotgun (WGS) entry which is preliminary data.</text>
</comment>
<evidence type="ECO:0000313" key="1">
    <source>
        <dbReference type="EMBL" id="KAL3281807.1"/>
    </source>
</evidence>
<organism evidence="1 2">
    <name type="scientific">Cryptolaemus montrouzieri</name>
    <dbReference type="NCBI Taxonomy" id="559131"/>
    <lineage>
        <taxon>Eukaryota</taxon>
        <taxon>Metazoa</taxon>
        <taxon>Ecdysozoa</taxon>
        <taxon>Arthropoda</taxon>
        <taxon>Hexapoda</taxon>
        <taxon>Insecta</taxon>
        <taxon>Pterygota</taxon>
        <taxon>Neoptera</taxon>
        <taxon>Endopterygota</taxon>
        <taxon>Coleoptera</taxon>
        <taxon>Polyphaga</taxon>
        <taxon>Cucujiformia</taxon>
        <taxon>Coccinelloidea</taxon>
        <taxon>Coccinellidae</taxon>
        <taxon>Scymninae</taxon>
        <taxon>Scymnini</taxon>
        <taxon>Cryptolaemus</taxon>
    </lineage>
</organism>
<reference evidence="1 2" key="1">
    <citation type="journal article" date="2021" name="BMC Biol.">
        <title>Horizontally acquired antibacterial genes associated with adaptive radiation of ladybird beetles.</title>
        <authorList>
            <person name="Li H.S."/>
            <person name="Tang X.F."/>
            <person name="Huang Y.H."/>
            <person name="Xu Z.Y."/>
            <person name="Chen M.L."/>
            <person name="Du X.Y."/>
            <person name="Qiu B.Y."/>
            <person name="Chen P.T."/>
            <person name="Zhang W."/>
            <person name="Slipinski A."/>
            <person name="Escalona H.E."/>
            <person name="Waterhouse R.M."/>
            <person name="Zwick A."/>
            <person name="Pang H."/>
        </authorList>
    </citation>
    <scope>NUCLEOTIDE SEQUENCE [LARGE SCALE GENOMIC DNA]</scope>
    <source>
        <strain evidence="1">SYSU2018</strain>
    </source>
</reference>
<keyword evidence="2" id="KW-1185">Reference proteome</keyword>
<sequence length="127" mass="14482">MEINRNNEGLQSYADIGKKPQIQINQNLPYIICKPKNNQDFAKTKMDIESKINLKSIAGGISSLKNKGGECVFIKCDSMSPNEKMKEEMESQLKDSYEIKEMQLRHPSITVSNIDMNIKDEDIVELN</sequence>
<protein>
    <submittedName>
        <fullName evidence="1">Uncharacterized protein</fullName>
    </submittedName>
</protein>
<evidence type="ECO:0000313" key="2">
    <source>
        <dbReference type="Proteomes" id="UP001516400"/>
    </source>
</evidence>
<dbReference type="AlphaFoldDB" id="A0ABD2NTE0"/>
<dbReference type="EMBL" id="JABFTP020000144">
    <property type="protein sequence ID" value="KAL3281807.1"/>
    <property type="molecule type" value="Genomic_DNA"/>
</dbReference>
<name>A0ABD2NTE0_9CUCU</name>
<dbReference type="Proteomes" id="UP001516400">
    <property type="component" value="Unassembled WGS sequence"/>
</dbReference>
<gene>
    <name evidence="1" type="ORF">HHI36_005008</name>
</gene>
<accession>A0ABD2NTE0</accession>
<proteinExistence type="predicted"/>